<dbReference type="InterPro" id="IPR045010">
    <property type="entry name" value="MDR_fam"/>
</dbReference>
<dbReference type="EMBL" id="HG001992">
    <property type="protein sequence ID" value="CDF39050.1"/>
    <property type="molecule type" value="Genomic_DNA"/>
</dbReference>
<dbReference type="FunFam" id="3.40.50.720:FF:000121">
    <property type="entry name" value="Prostaglandin reductase 2"/>
    <property type="match status" value="1"/>
</dbReference>
<dbReference type="Pfam" id="PF00107">
    <property type="entry name" value="ADH_zinc_N"/>
    <property type="match status" value="1"/>
</dbReference>
<proteinExistence type="predicted"/>
<feature type="domain" description="Enoyl reductase (ER)" evidence="2">
    <location>
        <begin position="28"/>
        <end position="345"/>
    </location>
</feature>
<dbReference type="Gene3D" id="3.90.180.10">
    <property type="entry name" value="Medium-chain alcohol dehydrogenases, catalytic domain"/>
    <property type="match status" value="1"/>
</dbReference>
<dbReference type="CDD" id="cd05288">
    <property type="entry name" value="PGDH"/>
    <property type="match status" value="1"/>
</dbReference>
<name>R7QNV3_CHOCR</name>
<evidence type="ECO:0000256" key="1">
    <source>
        <dbReference type="ARBA" id="ARBA00023002"/>
    </source>
</evidence>
<dbReference type="GO" id="GO:0016628">
    <property type="term" value="F:oxidoreductase activity, acting on the CH-CH group of donors, NAD or NADP as acceptor"/>
    <property type="evidence" value="ECO:0007669"/>
    <property type="project" value="InterPro"/>
</dbReference>
<dbReference type="InterPro" id="IPR020843">
    <property type="entry name" value="ER"/>
</dbReference>
<dbReference type="PhylomeDB" id="R7QNV3"/>
<dbReference type="InterPro" id="IPR036291">
    <property type="entry name" value="NAD(P)-bd_dom_sf"/>
</dbReference>
<gene>
    <name evidence="3" type="ORF">CHC_T00006537001</name>
</gene>
<protein>
    <recommendedName>
        <fullName evidence="2">Enoyl reductase (ER) domain-containing protein</fullName>
    </recommendedName>
</protein>
<dbReference type="Gramene" id="CDF39050">
    <property type="protein sequence ID" value="CDF39050"/>
    <property type="gene ID" value="CHC_T00006537001"/>
</dbReference>
<evidence type="ECO:0000313" key="3">
    <source>
        <dbReference type="EMBL" id="CDF39050.1"/>
    </source>
</evidence>
<organism evidence="3 4">
    <name type="scientific">Chondrus crispus</name>
    <name type="common">Carrageen Irish moss</name>
    <name type="synonym">Polymorpha crispa</name>
    <dbReference type="NCBI Taxonomy" id="2769"/>
    <lineage>
        <taxon>Eukaryota</taxon>
        <taxon>Rhodophyta</taxon>
        <taxon>Florideophyceae</taxon>
        <taxon>Rhodymeniophycidae</taxon>
        <taxon>Gigartinales</taxon>
        <taxon>Gigartinaceae</taxon>
        <taxon>Chondrus</taxon>
    </lineage>
</organism>
<dbReference type="SUPFAM" id="SSF51735">
    <property type="entry name" value="NAD(P)-binding Rossmann-fold domains"/>
    <property type="match status" value="1"/>
</dbReference>
<dbReference type="AlphaFoldDB" id="R7QNV3"/>
<dbReference type="InterPro" id="IPR013149">
    <property type="entry name" value="ADH-like_C"/>
</dbReference>
<keyword evidence="1" id="KW-0560">Oxidoreductase</keyword>
<dbReference type="OrthoDB" id="809632at2759"/>
<dbReference type="InterPro" id="IPR011032">
    <property type="entry name" value="GroES-like_sf"/>
</dbReference>
<dbReference type="InterPro" id="IPR041694">
    <property type="entry name" value="ADH_N_2"/>
</dbReference>
<dbReference type="STRING" id="2769.R7QNV3"/>
<sequence length="358" mass="38630">MRFWRTSPPPPPLPPTILELYLAHRPDAALEPSTFASRRVALPAQTPTQALVKTLYLSCDPAMRVWLSPARSYMPPVPEGARMRAFGVGEVVRPGPALRVGDLVEGMLGWGEYAALEEDKLKRVAVPRGLPPSVMLGVLGITGLTAYFGLLQVGALKRGETVVVSAAAGATGSVVCQIAKNVYGCRVVGIAGGTVKCRYLEDVLGVAAVDYKSEEGVDAGLKRVLGKSRIDVYFDNVGGKTLEAALRRIAQGARIVVCGAISGYNKKELQPGPYNYVNLISYGATMRGFLLREFEKEFDRAKADLSRWIREGKVDFREDVVNGLENAPEGMKRLFEGKNIGKVVIRVAEGGTGVQAKL</sequence>
<dbReference type="GeneID" id="17326680"/>
<dbReference type="KEGG" id="ccp:CHC_T00006537001"/>
<keyword evidence="4" id="KW-1185">Reference proteome</keyword>
<dbReference type="Pfam" id="PF16884">
    <property type="entry name" value="ADH_N_2"/>
    <property type="match status" value="1"/>
</dbReference>
<dbReference type="PANTHER" id="PTHR43205">
    <property type="entry name" value="PROSTAGLANDIN REDUCTASE"/>
    <property type="match status" value="1"/>
</dbReference>
<dbReference type="OMA" id="EEKCRYA"/>
<dbReference type="RefSeq" id="XP_005718961.1">
    <property type="nucleotide sequence ID" value="XM_005718904.1"/>
</dbReference>
<dbReference type="PANTHER" id="PTHR43205:SF42">
    <property type="entry name" value="ALCOHOL DEHYDROGENASE, ZINC-CONTAINING (AFU_ORTHOLOGUE AFUA_7G04530)"/>
    <property type="match status" value="1"/>
</dbReference>
<reference evidence="4" key="1">
    <citation type="journal article" date="2013" name="Proc. Natl. Acad. Sci. U.S.A.">
        <title>Genome structure and metabolic features in the red seaweed Chondrus crispus shed light on evolution of the Archaeplastida.</title>
        <authorList>
            <person name="Collen J."/>
            <person name="Porcel B."/>
            <person name="Carre W."/>
            <person name="Ball S.G."/>
            <person name="Chaparro C."/>
            <person name="Tonon T."/>
            <person name="Barbeyron T."/>
            <person name="Michel G."/>
            <person name="Noel B."/>
            <person name="Valentin K."/>
            <person name="Elias M."/>
            <person name="Artiguenave F."/>
            <person name="Arun A."/>
            <person name="Aury J.M."/>
            <person name="Barbosa-Neto J.F."/>
            <person name="Bothwell J.H."/>
            <person name="Bouget F.Y."/>
            <person name="Brillet L."/>
            <person name="Cabello-Hurtado F."/>
            <person name="Capella-Gutierrez S."/>
            <person name="Charrier B."/>
            <person name="Cladiere L."/>
            <person name="Cock J.M."/>
            <person name="Coelho S.M."/>
            <person name="Colleoni C."/>
            <person name="Czjzek M."/>
            <person name="Da Silva C."/>
            <person name="Delage L."/>
            <person name="Denoeud F."/>
            <person name="Deschamps P."/>
            <person name="Dittami S.M."/>
            <person name="Gabaldon T."/>
            <person name="Gachon C.M."/>
            <person name="Groisillier A."/>
            <person name="Herve C."/>
            <person name="Jabbari K."/>
            <person name="Katinka M."/>
            <person name="Kloareg B."/>
            <person name="Kowalczyk N."/>
            <person name="Labadie K."/>
            <person name="Leblanc C."/>
            <person name="Lopez P.J."/>
            <person name="McLachlan D.H."/>
            <person name="Meslet-Cladiere L."/>
            <person name="Moustafa A."/>
            <person name="Nehr Z."/>
            <person name="Nyvall Collen P."/>
            <person name="Panaud O."/>
            <person name="Partensky F."/>
            <person name="Poulain J."/>
            <person name="Rensing S.A."/>
            <person name="Rousvoal S."/>
            <person name="Samson G."/>
            <person name="Symeonidi A."/>
            <person name="Weissenbach J."/>
            <person name="Zambounis A."/>
            <person name="Wincker P."/>
            <person name="Boyen C."/>
        </authorList>
    </citation>
    <scope>NUCLEOTIDE SEQUENCE [LARGE SCALE GENOMIC DNA]</scope>
    <source>
        <strain evidence="4">cv. Stackhouse</strain>
    </source>
</reference>
<dbReference type="SMART" id="SM00829">
    <property type="entry name" value="PKS_ER"/>
    <property type="match status" value="1"/>
</dbReference>
<dbReference type="Proteomes" id="UP000012073">
    <property type="component" value="Unassembled WGS sequence"/>
</dbReference>
<evidence type="ECO:0000313" key="4">
    <source>
        <dbReference type="Proteomes" id="UP000012073"/>
    </source>
</evidence>
<evidence type="ECO:0000259" key="2">
    <source>
        <dbReference type="SMART" id="SM00829"/>
    </source>
</evidence>
<dbReference type="SUPFAM" id="SSF50129">
    <property type="entry name" value="GroES-like"/>
    <property type="match status" value="1"/>
</dbReference>
<accession>R7QNV3</accession>
<dbReference type="Gene3D" id="3.40.50.720">
    <property type="entry name" value="NAD(P)-binding Rossmann-like Domain"/>
    <property type="match status" value="1"/>
</dbReference>